<accession>A1ZJS9</accession>
<protein>
    <submittedName>
        <fullName evidence="5">Membrane-associated protein, putative</fullName>
    </submittedName>
</protein>
<dbReference type="PANTHER" id="PTHR43464">
    <property type="entry name" value="METHYLTRANSFERASE"/>
    <property type="match status" value="1"/>
</dbReference>
<gene>
    <name evidence="5" type="ORF">M23134_01438</name>
</gene>
<sequence length="205" mass="23172">MHPSQLTQLLGNIDIYLIDQILKGRLMPRMRVLDAGCGSGRNDEYLLKTGFEVFGIDQSPEAIEYLHNKLSQVTPDVSLKQFEVGDVAQMPYPNAHFDWVISSAVLHFAKNTAHFEAMVTEMMRVLKPTGVLFARLASDIGIGDLITPLENGWYHLPDGSSRFLVTELQLIEMTQKMDAHFIEPIKTTNVQNLRAMTTWVIQKNI</sequence>
<dbReference type="PANTHER" id="PTHR43464:SF19">
    <property type="entry name" value="UBIQUINONE BIOSYNTHESIS O-METHYLTRANSFERASE, MITOCHONDRIAL"/>
    <property type="match status" value="1"/>
</dbReference>
<keyword evidence="2" id="KW-0808">Transferase</keyword>
<keyword evidence="3" id="KW-0949">S-adenosyl-L-methionine</keyword>
<feature type="domain" description="Methyltransferase type 11" evidence="4">
    <location>
        <begin position="33"/>
        <end position="133"/>
    </location>
</feature>
<dbReference type="Gene3D" id="3.40.50.150">
    <property type="entry name" value="Vaccinia Virus protein VP39"/>
    <property type="match status" value="1"/>
</dbReference>
<evidence type="ECO:0000313" key="5">
    <source>
        <dbReference type="EMBL" id="EAY29382.1"/>
    </source>
</evidence>
<dbReference type="Proteomes" id="UP000004095">
    <property type="component" value="Unassembled WGS sequence"/>
</dbReference>
<dbReference type="eggNOG" id="COG2226">
    <property type="taxonomic scope" value="Bacteria"/>
</dbReference>
<dbReference type="InterPro" id="IPR029063">
    <property type="entry name" value="SAM-dependent_MTases_sf"/>
</dbReference>
<dbReference type="AlphaFoldDB" id="A1ZJS9"/>
<keyword evidence="1" id="KW-0489">Methyltransferase</keyword>
<keyword evidence="6" id="KW-1185">Reference proteome</keyword>
<proteinExistence type="predicted"/>
<dbReference type="SUPFAM" id="SSF53335">
    <property type="entry name" value="S-adenosyl-L-methionine-dependent methyltransferases"/>
    <property type="match status" value="1"/>
</dbReference>
<reference evidence="5 6" key="1">
    <citation type="submission" date="2007-01" db="EMBL/GenBank/DDBJ databases">
        <authorList>
            <person name="Haygood M."/>
            <person name="Podell S."/>
            <person name="Anderson C."/>
            <person name="Hopkinson B."/>
            <person name="Roe K."/>
            <person name="Barbeau K."/>
            <person name="Gaasterland T."/>
            <person name="Ferriera S."/>
            <person name="Johnson J."/>
            <person name="Kravitz S."/>
            <person name="Beeson K."/>
            <person name="Sutton G."/>
            <person name="Rogers Y.-H."/>
            <person name="Friedman R."/>
            <person name="Frazier M."/>
            <person name="Venter J.C."/>
        </authorList>
    </citation>
    <scope>NUCLEOTIDE SEQUENCE [LARGE SCALE GENOMIC DNA]</scope>
    <source>
        <strain evidence="5 6">ATCC 23134</strain>
    </source>
</reference>
<dbReference type="GO" id="GO:0032259">
    <property type="term" value="P:methylation"/>
    <property type="evidence" value="ECO:0007669"/>
    <property type="project" value="UniProtKB-KW"/>
</dbReference>
<dbReference type="GO" id="GO:0008757">
    <property type="term" value="F:S-adenosylmethionine-dependent methyltransferase activity"/>
    <property type="evidence" value="ECO:0007669"/>
    <property type="project" value="InterPro"/>
</dbReference>
<evidence type="ECO:0000256" key="1">
    <source>
        <dbReference type="ARBA" id="ARBA00022603"/>
    </source>
</evidence>
<dbReference type="Pfam" id="PF08241">
    <property type="entry name" value="Methyltransf_11"/>
    <property type="match status" value="1"/>
</dbReference>
<organism evidence="5 6">
    <name type="scientific">Microscilla marina ATCC 23134</name>
    <dbReference type="NCBI Taxonomy" id="313606"/>
    <lineage>
        <taxon>Bacteria</taxon>
        <taxon>Pseudomonadati</taxon>
        <taxon>Bacteroidota</taxon>
        <taxon>Cytophagia</taxon>
        <taxon>Cytophagales</taxon>
        <taxon>Microscillaceae</taxon>
        <taxon>Microscilla</taxon>
    </lineage>
</organism>
<evidence type="ECO:0000256" key="2">
    <source>
        <dbReference type="ARBA" id="ARBA00022679"/>
    </source>
</evidence>
<evidence type="ECO:0000256" key="3">
    <source>
        <dbReference type="ARBA" id="ARBA00022691"/>
    </source>
</evidence>
<name>A1ZJS9_MICM2</name>
<dbReference type="OrthoDB" id="9804312at2"/>
<dbReference type="InterPro" id="IPR013216">
    <property type="entry name" value="Methyltransf_11"/>
</dbReference>
<comment type="caution">
    <text evidence="5">The sequence shown here is derived from an EMBL/GenBank/DDBJ whole genome shotgun (WGS) entry which is preliminary data.</text>
</comment>
<dbReference type="CDD" id="cd02440">
    <property type="entry name" value="AdoMet_MTases"/>
    <property type="match status" value="1"/>
</dbReference>
<dbReference type="EMBL" id="AAWS01000011">
    <property type="protein sequence ID" value="EAY29382.1"/>
    <property type="molecule type" value="Genomic_DNA"/>
</dbReference>
<dbReference type="RefSeq" id="WP_002696405.1">
    <property type="nucleotide sequence ID" value="NZ_AAWS01000011.1"/>
</dbReference>
<evidence type="ECO:0000259" key="4">
    <source>
        <dbReference type="Pfam" id="PF08241"/>
    </source>
</evidence>
<evidence type="ECO:0000313" key="6">
    <source>
        <dbReference type="Proteomes" id="UP000004095"/>
    </source>
</evidence>